<dbReference type="GO" id="GO:0005634">
    <property type="term" value="C:nucleus"/>
    <property type="evidence" value="ECO:0007669"/>
    <property type="project" value="TreeGrafter"/>
</dbReference>
<protein>
    <submittedName>
        <fullName evidence="6">Uncharacterized protein</fullName>
    </submittedName>
</protein>
<dbReference type="SUPFAM" id="SSF52058">
    <property type="entry name" value="L domain-like"/>
    <property type="match status" value="1"/>
</dbReference>
<keyword evidence="3" id="KW-0433">Leucine-rich repeat</keyword>
<dbReference type="PROSITE" id="PS51450">
    <property type="entry name" value="LRR"/>
    <property type="match status" value="2"/>
</dbReference>
<accession>A0AAD1XSS0</accession>
<name>A0AAD1XSS0_EUPCR</name>
<evidence type="ECO:0000256" key="3">
    <source>
        <dbReference type="ARBA" id="ARBA00022614"/>
    </source>
</evidence>
<dbReference type="PANTHER" id="PTHR22710:SF2">
    <property type="entry name" value="X-RAY RADIATION RESISTANCE-ASSOCIATED PROTEIN 1"/>
    <property type="match status" value="1"/>
</dbReference>
<reference evidence="6" key="1">
    <citation type="submission" date="2023-07" db="EMBL/GenBank/DDBJ databases">
        <authorList>
            <consortium name="AG Swart"/>
            <person name="Singh M."/>
            <person name="Singh A."/>
            <person name="Seah K."/>
            <person name="Emmerich C."/>
        </authorList>
    </citation>
    <scope>NUCLEOTIDE SEQUENCE</scope>
    <source>
        <strain evidence="6">DP1</strain>
    </source>
</reference>
<evidence type="ECO:0000256" key="1">
    <source>
        <dbReference type="ARBA" id="ARBA00004496"/>
    </source>
</evidence>
<feature type="region of interest" description="Disordered" evidence="5">
    <location>
        <begin position="231"/>
        <end position="253"/>
    </location>
</feature>
<keyword evidence="4" id="KW-0677">Repeat</keyword>
<evidence type="ECO:0000256" key="5">
    <source>
        <dbReference type="SAM" id="MobiDB-lite"/>
    </source>
</evidence>
<dbReference type="InterPro" id="IPR032675">
    <property type="entry name" value="LRR_dom_sf"/>
</dbReference>
<evidence type="ECO:0000313" key="6">
    <source>
        <dbReference type="EMBL" id="CAI2378345.1"/>
    </source>
</evidence>
<dbReference type="AlphaFoldDB" id="A0AAD1XSS0"/>
<sequence>MSRIIPNSIDNVKIKPIKKQIQDLKIKKQNKSLHMKTSFRKAYNKAIDKLNSSTESQTHTDRYSSININDSINTSLRQNQNHRYSYLNPNSVLQGHSILKDTSLLKTERIKQNSQDLINLNVKKEIESSGLYKSKTKFEQEMEAMKIINPLKAPPQVVYQNLKQSTKVFSFQPPTIKPPRASPRPLGLHRHSKSLPQLKPLLPSPKAETPHWEKVTTIKSIKPLRLKLPKDNLPQPKVLPRPMPERGCAPEDCSLRSEGEKKEVKLPSVKKRWILDGFMIMNRFEFDTPEEATVVKIIGDNFKTTDDKADLLKSGIRQANVICSLVFNDVFVDDMKFFINLIHLDLKGNHQVPMHKLVDLIHLKHLDLSFNKLKKISIKNGFKFLEVLNLGFNKLSQKSLKEITSLAKNLKKLNLEANELTDLPTQFIKFQKLKDLNLANNLLKNSIESVLCLEDSKRDFEESNFTLFDILSKIWPLKHLNVSNNALKGIFINDYTT</sequence>
<evidence type="ECO:0000313" key="7">
    <source>
        <dbReference type="Proteomes" id="UP001295684"/>
    </source>
</evidence>
<gene>
    <name evidence="6" type="ORF">ECRASSUSDP1_LOCUS19740</name>
</gene>
<proteinExistence type="predicted"/>
<dbReference type="GO" id="GO:0005737">
    <property type="term" value="C:cytoplasm"/>
    <property type="evidence" value="ECO:0007669"/>
    <property type="project" value="UniProtKB-SubCell"/>
</dbReference>
<keyword evidence="2" id="KW-0963">Cytoplasm</keyword>
<evidence type="ECO:0000256" key="2">
    <source>
        <dbReference type="ARBA" id="ARBA00022490"/>
    </source>
</evidence>
<evidence type="ECO:0000256" key="4">
    <source>
        <dbReference type="ARBA" id="ARBA00022737"/>
    </source>
</evidence>
<dbReference type="PANTHER" id="PTHR22710">
    <property type="entry name" value="X-RAY RADIATION RESISTANCE ASSOCIATED PROTEIN 1 XRRA1"/>
    <property type="match status" value="1"/>
</dbReference>
<dbReference type="EMBL" id="CAMPGE010020059">
    <property type="protein sequence ID" value="CAI2378345.1"/>
    <property type="molecule type" value="Genomic_DNA"/>
</dbReference>
<keyword evidence="7" id="KW-1185">Reference proteome</keyword>
<comment type="subcellular location">
    <subcellularLocation>
        <location evidence="1">Cytoplasm</location>
    </subcellularLocation>
</comment>
<dbReference type="Proteomes" id="UP001295684">
    <property type="component" value="Unassembled WGS sequence"/>
</dbReference>
<dbReference type="Gene3D" id="3.80.10.10">
    <property type="entry name" value="Ribonuclease Inhibitor"/>
    <property type="match status" value="1"/>
</dbReference>
<dbReference type="InterPro" id="IPR001611">
    <property type="entry name" value="Leu-rich_rpt"/>
</dbReference>
<comment type="caution">
    <text evidence="6">The sequence shown here is derived from an EMBL/GenBank/DDBJ whole genome shotgun (WGS) entry which is preliminary data.</text>
</comment>
<organism evidence="6 7">
    <name type="scientific">Euplotes crassus</name>
    <dbReference type="NCBI Taxonomy" id="5936"/>
    <lineage>
        <taxon>Eukaryota</taxon>
        <taxon>Sar</taxon>
        <taxon>Alveolata</taxon>
        <taxon>Ciliophora</taxon>
        <taxon>Intramacronucleata</taxon>
        <taxon>Spirotrichea</taxon>
        <taxon>Hypotrichia</taxon>
        <taxon>Euplotida</taxon>
        <taxon>Euplotidae</taxon>
        <taxon>Moneuplotes</taxon>
    </lineage>
</organism>